<sequence length="160" mass="17029">MFRDLRICAKSAYEARKAKGIANQLFTNGHCSAFSLTLLPGIGLGMQASVTSADSLFGPPRWMNEKQKSAKEQKSLADLMTANQLRFSKAFSGGPILPPVPRHSAEENAARSANGDSVVDSARAVIVTEATLKKTASASTASSKAKATPKRKVGTLQLRH</sequence>
<accession>A0A3P7P517</accession>
<evidence type="ECO:0000313" key="3">
    <source>
        <dbReference type="Proteomes" id="UP000281553"/>
    </source>
</evidence>
<organism evidence="2 3">
    <name type="scientific">Dibothriocephalus latus</name>
    <name type="common">Fish tapeworm</name>
    <name type="synonym">Diphyllobothrium latum</name>
    <dbReference type="NCBI Taxonomy" id="60516"/>
    <lineage>
        <taxon>Eukaryota</taxon>
        <taxon>Metazoa</taxon>
        <taxon>Spiralia</taxon>
        <taxon>Lophotrochozoa</taxon>
        <taxon>Platyhelminthes</taxon>
        <taxon>Cestoda</taxon>
        <taxon>Eucestoda</taxon>
        <taxon>Diphyllobothriidea</taxon>
        <taxon>Diphyllobothriidae</taxon>
        <taxon>Dibothriocephalus</taxon>
    </lineage>
</organism>
<dbReference type="EMBL" id="UYRU01062159">
    <property type="protein sequence ID" value="VDN15332.1"/>
    <property type="molecule type" value="Genomic_DNA"/>
</dbReference>
<feature type="region of interest" description="Disordered" evidence="1">
    <location>
        <begin position="96"/>
        <end position="115"/>
    </location>
</feature>
<dbReference type="Proteomes" id="UP000281553">
    <property type="component" value="Unassembled WGS sequence"/>
</dbReference>
<evidence type="ECO:0000256" key="1">
    <source>
        <dbReference type="SAM" id="MobiDB-lite"/>
    </source>
</evidence>
<keyword evidence="3" id="KW-1185">Reference proteome</keyword>
<gene>
    <name evidence="2" type="ORF">DILT_LOCUS11163</name>
</gene>
<reference evidence="2 3" key="1">
    <citation type="submission" date="2018-11" db="EMBL/GenBank/DDBJ databases">
        <authorList>
            <consortium name="Pathogen Informatics"/>
        </authorList>
    </citation>
    <scope>NUCLEOTIDE SEQUENCE [LARGE SCALE GENOMIC DNA]</scope>
</reference>
<dbReference type="AlphaFoldDB" id="A0A3P7P517"/>
<protein>
    <submittedName>
        <fullName evidence="2">Uncharacterized protein</fullName>
    </submittedName>
</protein>
<name>A0A3P7P517_DIBLA</name>
<evidence type="ECO:0000313" key="2">
    <source>
        <dbReference type="EMBL" id="VDN15332.1"/>
    </source>
</evidence>
<feature type="compositionally biased region" description="Basic residues" evidence="1">
    <location>
        <begin position="147"/>
        <end position="160"/>
    </location>
</feature>
<feature type="region of interest" description="Disordered" evidence="1">
    <location>
        <begin position="135"/>
        <end position="160"/>
    </location>
</feature>
<proteinExistence type="predicted"/>
<feature type="compositionally biased region" description="Low complexity" evidence="1">
    <location>
        <begin position="135"/>
        <end position="146"/>
    </location>
</feature>